<gene>
    <name evidence="2" type="ORF">ACFOMD_08920</name>
</gene>
<proteinExistence type="predicted"/>
<name>A0ABV7X982_9SPHN</name>
<feature type="signal peptide" evidence="1">
    <location>
        <begin position="1"/>
        <end position="19"/>
    </location>
</feature>
<reference evidence="3" key="1">
    <citation type="journal article" date="2019" name="Int. J. Syst. Evol. Microbiol.">
        <title>The Global Catalogue of Microorganisms (GCM) 10K type strain sequencing project: providing services to taxonomists for standard genome sequencing and annotation.</title>
        <authorList>
            <consortium name="The Broad Institute Genomics Platform"/>
            <consortium name="The Broad Institute Genome Sequencing Center for Infectious Disease"/>
            <person name="Wu L."/>
            <person name="Ma J."/>
        </authorList>
    </citation>
    <scope>NUCLEOTIDE SEQUENCE [LARGE SCALE GENOMIC DNA]</scope>
    <source>
        <strain evidence="3">KCTC 42644</strain>
    </source>
</reference>
<comment type="caution">
    <text evidence="2">The sequence shown here is derived from an EMBL/GenBank/DDBJ whole genome shotgun (WGS) entry which is preliminary data.</text>
</comment>
<organism evidence="2 3">
    <name type="scientific">Sphingoaurantiacus capsulatus</name>
    <dbReference type="NCBI Taxonomy" id="1771310"/>
    <lineage>
        <taxon>Bacteria</taxon>
        <taxon>Pseudomonadati</taxon>
        <taxon>Pseudomonadota</taxon>
        <taxon>Alphaproteobacteria</taxon>
        <taxon>Sphingomonadales</taxon>
        <taxon>Sphingosinicellaceae</taxon>
        <taxon>Sphingoaurantiacus</taxon>
    </lineage>
</organism>
<dbReference type="InterPro" id="IPR011042">
    <property type="entry name" value="6-blade_b-propeller_TolB-like"/>
</dbReference>
<evidence type="ECO:0000313" key="2">
    <source>
        <dbReference type="EMBL" id="MFC3712690.1"/>
    </source>
</evidence>
<protein>
    <submittedName>
        <fullName evidence="2">SMP-30/gluconolactonase/LRE family protein</fullName>
    </submittedName>
</protein>
<dbReference type="RefSeq" id="WP_380860045.1">
    <property type="nucleotide sequence ID" value="NZ_JBHRXV010000006.1"/>
</dbReference>
<feature type="chain" id="PRO_5046791451" evidence="1">
    <location>
        <begin position="20"/>
        <end position="397"/>
    </location>
</feature>
<dbReference type="EMBL" id="JBHRXV010000006">
    <property type="protein sequence ID" value="MFC3712690.1"/>
    <property type="molecule type" value="Genomic_DNA"/>
</dbReference>
<keyword evidence="1" id="KW-0732">Signal</keyword>
<dbReference type="SUPFAM" id="SSF63829">
    <property type="entry name" value="Calcium-dependent phosphotriesterase"/>
    <property type="match status" value="1"/>
</dbReference>
<dbReference type="Proteomes" id="UP001595615">
    <property type="component" value="Unassembled WGS sequence"/>
</dbReference>
<accession>A0ABV7X982</accession>
<evidence type="ECO:0000256" key="1">
    <source>
        <dbReference type="SAM" id="SignalP"/>
    </source>
</evidence>
<dbReference type="Gene3D" id="2.120.10.30">
    <property type="entry name" value="TolB, C-terminal domain"/>
    <property type="match status" value="1"/>
</dbReference>
<keyword evidence="3" id="KW-1185">Reference proteome</keyword>
<evidence type="ECO:0000313" key="3">
    <source>
        <dbReference type="Proteomes" id="UP001595615"/>
    </source>
</evidence>
<sequence length="397" mass="40832">MRNIIIGAALLATAALAGAQDAPRPTPQQLFAQAREARLAGDYPGYLRAVEALKAMMPWSPGVTFNLTRAQALTGQHAAAVANLNALADAGWGFDAAGDEVLAPPMQGKPGFAEAAARLAANRTPHGTVTPSAKVALAGKQPEGVAATADGTLYVGALQDGIHRLDAGGLKRLYTPAAGFGVVGLRVDAPRNELIACLSDQKAGKGRLVRLALPDLAPRTSVDFPAENVFCNDSAVLPDGRVAVTDSTGGRLWIATRDRLAEVKTSTGLIYPNGIAYGGNRLYVAHAPGLLVVDPATGAATELKDDKGNSIIGIDGLIWHDGALLAVQNGTQPIRILRLTPAATSLRAEVLASGHSVFAGATTAAVAGGKLQIITQTGIPDGSKPDDPMLVEVPLAR</sequence>